<dbReference type="SUPFAM" id="SSF52283">
    <property type="entry name" value="Formate/glycerate dehydrogenase catalytic domain-like"/>
    <property type="match status" value="1"/>
</dbReference>
<dbReference type="InterPro" id="IPR006140">
    <property type="entry name" value="D-isomer_DH_NAD-bd"/>
</dbReference>
<dbReference type="Pfam" id="PF02826">
    <property type="entry name" value="2-Hacid_dh_C"/>
    <property type="match status" value="1"/>
</dbReference>
<dbReference type="InterPro" id="IPR036291">
    <property type="entry name" value="NAD(P)-bd_dom_sf"/>
</dbReference>
<dbReference type="PANTHER" id="PTHR43333">
    <property type="entry name" value="2-HACID_DH_C DOMAIN-CONTAINING PROTEIN"/>
    <property type="match status" value="1"/>
</dbReference>
<dbReference type="InterPro" id="IPR006139">
    <property type="entry name" value="D-isomer_2_OHA_DH_cat_dom"/>
</dbReference>
<evidence type="ECO:0000259" key="4">
    <source>
        <dbReference type="Pfam" id="PF02826"/>
    </source>
</evidence>
<evidence type="ECO:0000259" key="3">
    <source>
        <dbReference type="Pfam" id="PF00389"/>
    </source>
</evidence>
<dbReference type="Gene3D" id="3.40.50.720">
    <property type="entry name" value="NAD(P)-binding Rossmann-like Domain"/>
    <property type="match status" value="2"/>
</dbReference>
<sequence length="321" mass="35066">MTKLKVVIGTDHVGTQYVEELIDTFPEIDFVASYDPSGHQEAIRDADVFFGWPDDQAFSAAKQLKWIACPGMGIDKIVAYQNIVDSDVPITNAPGTHVTSMGDHVIGAMIGLTHRFQEAFQDQQKKIWDTQKYASRITELTGTTVGIFGLGAIGRAVADRVAAFGTTTFAIDPAPVDIPASVRECWNLDRIDDLCRISNFLVIAAPVLDNTRNSIDARRIALMPEGSYVIVISRGEIVDEDAMCDALESGHLAGAALDATAVEPLAENSRLWSLENVILTPHSSALTPELYEMRRQAFKSNLRKFSTGESLENVCDKTAGF</sequence>
<keyword evidence="2" id="KW-0520">NAD</keyword>
<dbReference type="AlphaFoldDB" id="A0A381SR82"/>
<accession>A0A381SR82</accession>
<gene>
    <name evidence="5" type="ORF">METZ01_LOCUS56657</name>
</gene>
<organism evidence="5">
    <name type="scientific">marine metagenome</name>
    <dbReference type="NCBI Taxonomy" id="408172"/>
    <lineage>
        <taxon>unclassified sequences</taxon>
        <taxon>metagenomes</taxon>
        <taxon>ecological metagenomes</taxon>
    </lineage>
</organism>
<evidence type="ECO:0000256" key="1">
    <source>
        <dbReference type="ARBA" id="ARBA00023002"/>
    </source>
</evidence>
<dbReference type="EMBL" id="UINC01003154">
    <property type="protein sequence ID" value="SVA03803.1"/>
    <property type="molecule type" value="Genomic_DNA"/>
</dbReference>
<dbReference type="GO" id="GO:0051287">
    <property type="term" value="F:NAD binding"/>
    <property type="evidence" value="ECO:0007669"/>
    <property type="project" value="InterPro"/>
</dbReference>
<reference evidence="5" key="1">
    <citation type="submission" date="2018-05" db="EMBL/GenBank/DDBJ databases">
        <authorList>
            <person name="Lanie J.A."/>
            <person name="Ng W.-L."/>
            <person name="Kazmierczak K.M."/>
            <person name="Andrzejewski T.M."/>
            <person name="Davidsen T.M."/>
            <person name="Wayne K.J."/>
            <person name="Tettelin H."/>
            <person name="Glass J.I."/>
            <person name="Rusch D."/>
            <person name="Podicherti R."/>
            <person name="Tsui H.-C.T."/>
            <person name="Winkler M.E."/>
        </authorList>
    </citation>
    <scope>NUCLEOTIDE SEQUENCE</scope>
</reference>
<feature type="domain" description="D-isomer specific 2-hydroxyacid dehydrogenase catalytic" evidence="3">
    <location>
        <begin position="12"/>
        <end position="314"/>
    </location>
</feature>
<feature type="domain" description="D-isomer specific 2-hydroxyacid dehydrogenase NAD-binding" evidence="4">
    <location>
        <begin position="107"/>
        <end position="283"/>
    </location>
</feature>
<evidence type="ECO:0008006" key="6">
    <source>
        <dbReference type="Google" id="ProtNLM"/>
    </source>
</evidence>
<dbReference type="Pfam" id="PF00389">
    <property type="entry name" value="2-Hacid_dh"/>
    <property type="match status" value="1"/>
</dbReference>
<evidence type="ECO:0000256" key="2">
    <source>
        <dbReference type="ARBA" id="ARBA00023027"/>
    </source>
</evidence>
<protein>
    <recommendedName>
        <fullName evidence="6">D-isomer specific 2-hydroxyacid dehydrogenase NAD-binding domain-containing protein</fullName>
    </recommendedName>
</protein>
<evidence type="ECO:0000313" key="5">
    <source>
        <dbReference type="EMBL" id="SVA03803.1"/>
    </source>
</evidence>
<dbReference type="SUPFAM" id="SSF51735">
    <property type="entry name" value="NAD(P)-binding Rossmann-fold domains"/>
    <property type="match status" value="1"/>
</dbReference>
<dbReference type="CDD" id="cd05300">
    <property type="entry name" value="2-Hacid_dh_1"/>
    <property type="match status" value="1"/>
</dbReference>
<name>A0A381SR82_9ZZZZ</name>
<dbReference type="PANTHER" id="PTHR43333:SF1">
    <property type="entry name" value="D-ISOMER SPECIFIC 2-HYDROXYACID DEHYDROGENASE NAD-BINDING DOMAIN-CONTAINING PROTEIN"/>
    <property type="match status" value="1"/>
</dbReference>
<dbReference type="GO" id="GO:0016616">
    <property type="term" value="F:oxidoreductase activity, acting on the CH-OH group of donors, NAD or NADP as acceptor"/>
    <property type="evidence" value="ECO:0007669"/>
    <property type="project" value="InterPro"/>
</dbReference>
<keyword evidence="1" id="KW-0560">Oxidoreductase</keyword>
<proteinExistence type="predicted"/>